<sequence length="223" mass="24506">MSSPEVLVIARLPFRSKELRVQAQEKTAAIMKHVLDNEPRVNKYAVCVPASEDDGKTIWMIEEYADQAAFDAHNAAACVKDIIAWLGAASPFGDEPPSVRRPQYVGVEYRFTNPAVSGHKEPHVVIADSVYTPGGATKALPSWQAVIGAAQKQEPGTLSYGLLRQEGEEDTLSTLEVYESSRFREVHDSSDAVAAHVRETKSLRTGVEHHVLKVVDGFFHRPG</sequence>
<protein>
    <recommendedName>
        <fullName evidence="1">ABM domain-containing protein</fullName>
    </recommendedName>
</protein>
<dbReference type="OrthoDB" id="4520428at2759"/>
<feature type="domain" description="ABM" evidence="1">
    <location>
        <begin position="6"/>
        <end position="101"/>
    </location>
</feature>
<name>A0A6A6PHA3_9PEZI</name>
<dbReference type="PANTHER" id="PTHR40624:SF1">
    <property type="entry name" value="BIOSYNTHESIS MONOOXYGENASE, PUTATIVE (AFU_ORTHOLOGUE AFUA_1G12025)-RELATED"/>
    <property type="match status" value="1"/>
</dbReference>
<dbReference type="RefSeq" id="XP_033585949.1">
    <property type="nucleotide sequence ID" value="XM_033738318.1"/>
</dbReference>
<feature type="domain" description="ABM" evidence="1">
    <location>
        <begin position="123"/>
        <end position="212"/>
    </location>
</feature>
<dbReference type="PANTHER" id="PTHR40624">
    <property type="entry name" value="BIOSYNTHESIS MONOOXYGENASE, PUTATIVE (AFU_ORTHOLOGUE AFUA_1G12025)-RELATED"/>
    <property type="match status" value="1"/>
</dbReference>
<gene>
    <name evidence="2" type="ORF">BDY17DRAFT_37380</name>
</gene>
<accession>A0A6A6PHA3</accession>
<organism evidence="2 3">
    <name type="scientific">Neohortaea acidophila</name>
    <dbReference type="NCBI Taxonomy" id="245834"/>
    <lineage>
        <taxon>Eukaryota</taxon>
        <taxon>Fungi</taxon>
        <taxon>Dikarya</taxon>
        <taxon>Ascomycota</taxon>
        <taxon>Pezizomycotina</taxon>
        <taxon>Dothideomycetes</taxon>
        <taxon>Dothideomycetidae</taxon>
        <taxon>Mycosphaerellales</taxon>
        <taxon>Teratosphaeriaceae</taxon>
        <taxon>Neohortaea</taxon>
    </lineage>
</organism>
<evidence type="ECO:0000313" key="2">
    <source>
        <dbReference type="EMBL" id="KAF2479379.1"/>
    </source>
</evidence>
<dbReference type="Pfam" id="PF03992">
    <property type="entry name" value="ABM"/>
    <property type="match status" value="2"/>
</dbReference>
<evidence type="ECO:0000259" key="1">
    <source>
        <dbReference type="PROSITE" id="PS51725"/>
    </source>
</evidence>
<dbReference type="EMBL" id="MU001641">
    <property type="protein sequence ID" value="KAF2479379.1"/>
    <property type="molecule type" value="Genomic_DNA"/>
</dbReference>
<dbReference type="GeneID" id="54479320"/>
<dbReference type="AlphaFoldDB" id="A0A6A6PHA3"/>
<evidence type="ECO:0000313" key="3">
    <source>
        <dbReference type="Proteomes" id="UP000799767"/>
    </source>
</evidence>
<dbReference type="Proteomes" id="UP000799767">
    <property type="component" value="Unassembled WGS sequence"/>
</dbReference>
<dbReference type="InterPro" id="IPR011008">
    <property type="entry name" value="Dimeric_a/b-barrel"/>
</dbReference>
<reference evidence="2" key="1">
    <citation type="journal article" date="2020" name="Stud. Mycol.">
        <title>101 Dothideomycetes genomes: a test case for predicting lifestyles and emergence of pathogens.</title>
        <authorList>
            <person name="Haridas S."/>
            <person name="Albert R."/>
            <person name="Binder M."/>
            <person name="Bloem J."/>
            <person name="Labutti K."/>
            <person name="Salamov A."/>
            <person name="Andreopoulos B."/>
            <person name="Baker S."/>
            <person name="Barry K."/>
            <person name="Bills G."/>
            <person name="Bluhm B."/>
            <person name="Cannon C."/>
            <person name="Castanera R."/>
            <person name="Culley D."/>
            <person name="Daum C."/>
            <person name="Ezra D."/>
            <person name="Gonzalez J."/>
            <person name="Henrissat B."/>
            <person name="Kuo A."/>
            <person name="Liang C."/>
            <person name="Lipzen A."/>
            <person name="Lutzoni F."/>
            <person name="Magnuson J."/>
            <person name="Mondo S."/>
            <person name="Nolan M."/>
            <person name="Ohm R."/>
            <person name="Pangilinan J."/>
            <person name="Park H.-J."/>
            <person name="Ramirez L."/>
            <person name="Alfaro M."/>
            <person name="Sun H."/>
            <person name="Tritt A."/>
            <person name="Yoshinaga Y."/>
            <person name="Zwiers L.-H."/>
            <person name="Turgeon B."/>
            <person name="Goodwin S."/>
            <person name="Spatafora J."/>
            <person name="Crous P."/>
            <person name="Grigoriev I."/>
        </authorList>
    </citation>
    <scope>NUCLEOTIDE SEQUENCE</scope>
    <source>
        <strain evidence="2">CBS 113389</strain>
    </source>
</reference>
<dbReference type="InterPro" id="IPR007138">
    <property type="entry name" value="ABM_dom"/>
</dbReference>
<dbReference type="Gene3D" id="3.30.70.100">
    <property type="match status" value="1"/>
</dbReference>
<dbReference type="SUPFAM" id="SSF54909">
    <property type="entry name" value="Dimeric alpha+beta barrel"/>
    <property type="match status" value="2"/>
</dbReference>
<keyword evidence="3" id="KW-1185">Reference proteome</keyword>
<dbReference type="PROSITE" id="PS51725">
    <property type="entry name" value="ABM"/>
    <property type="match status" value="2"/>
</dbReference>
<proteinExistence type="predicted"/>